<accession>A0A1J4KQT2</accession>
<sequence>MKLDFITVTGSEFDIETQPRETVGQLKKRMAEDYKIQPENIRFILSNYDLPDSEKIESLNIIPGTKIVFYKTNQFVTRERPIIDFDVSAISQIPPTSKVRHSSRVNKRESDSPNYEFLAPLMELGFNALTCEKALRSANYNIEDAANLILSNVVEIVNESDNNQHSNANNFSDPLECPDEEISSKEKACIRRLMQTGIDLSVVLAMFFSCDRDEQATLMTLRSIQEDNF</sequence>
<feature type="domain" description="Ubiquitin-like" evidence="2">
    <location>
        <begin position="1"/>
        <end position="69"/>
    </location>
</feature>
<dbReference type="Proteomes" id="UP000179807">
    <property type="component" value="Unassembled WGS sequence"/>
</dbReference>
<dbReference type="InterPro" id="IPR015940">
    <property type="entry name" value="UBA"/>
</dbReference>
<dbReference type="EMBL" id="MLAK01000572">
    <property type="protein sequence ID" value="OHT12030.1"/>
    <property type="molecule type" value="Genomic_DNA"/>
</dbReference>
<evidence type="ECO:0000313" key="3">
    <source>
        <dbReference type="EMBL" id="OHT12030.1"/>
    </source>
</evidence>
<dbReference type="PANTHER" id="PTHR10621:SF0">
    <property type="entry name" value="UV EXCISION REPAIR PROTEIN RAD23"/>
    <property type="match status" value="1"/>
</dbReference>
<reference evidence="3" key="1">
    <citation type="submission" date="2016-10" db="EMBL/GenBank/DDBJ databases">
        <authorList>
            <person name="Benchimol M."/>
            <person name="Almeida L.G."/>
            <person name="Vasconcelos A.T."/>
            <person name="Perreira-Neves A."/>
            <person name="Rosa I.A."/>
            <person name="Tasca T."/>
            <person name="Bogo M.R."/>
            <person name="de Souza W."/>
        </authorList>
    </citation>
    <scope>NUCLEOTIDE SEQUENCE [LARGE SCALE GENOMIC DNA]</scope>
    <source>
        <strain evidence="3">K</strain>
    </source>
</reference>
<evidence type="ECO:0000313" key="4">
    <source>
        <dbReference type="Proteomes" id="UP000179807"/>
    </source>
</evidence>
<dbReference type="SMART" id="SM00213">
    <property type="entry name" value="UBQ"/>
    <property type="match status" value="1"/>
</dbReference>
<dbReference type="PROSITE" id="PS50030">
    <property type="entry name" value="UBA"/>
    <property type="match status" value="1"/>
</dbReference>
<dbReference type="PANTHER" id="PTHR10621">
    <property type="entry name" value="UV EXCISION REPAIR PROTEIN RAD23"/>
    <property type="match status" value="1"/>
</dbReference>
<dbReference type="SUPFAM" id="SSF46934">
    <property type="entry name" value="UBA-like"/>
    <property type="match status" value="1"/>
</dbReference>
<dbReference type="GO" id="GO:0031593">
    <property type="term" value="F:polyubiquitin modification-dependent protein binding"/>
    <property type="evidence" value="ECO:0007669"/>
    <property type="project" value="TreeGrafter"/>
</dbReference>
<name>A0A1J4KQT2_9EUKA</name>
<dbReference type="GO" id="GO:0005654">
    <property type="term" value="C:nucleoplasm"/>
    <property type="evidence" value="ECO:0007669"/>
    <property type="project" value="TreeGrafter"/>
</dbReference>
<dbReference type="GeneID" id="94834744"/>
<dbReference type="GO" id="GO:0043130">
    <property type="term" value="F:ubiquitin binding"/>
    <property type="evidence" value="ECO:0007669"/>
    <property type="project" value="TreeGrafter"/>
</dbReference>
<dbReference type="RefSeq" id="XP_068365166.1">
    <property type="nucleotide sequence ID" value="XM_068500040.1"/>
</dbReference>
<protein>
    <recommendedName>
        <fullName evidence="5">UV excision repair protein RAD23</fullName>
    </recommendedName>
</protein>
<dbReference type="AlphaFoldDB" id="A0A1J4KQT2"/>
<dbReference type="Pfam" id="PF00240">
    <property type="entry name" value="ubiquitin"/>
    <property type="match status" value="1"/>
</dbReference>
<comment type="caution">
    <text evidence="3">The sequence shown here is derived from an EMBL/GenBank/DDBJ whole genome shotgun (WGS) entry which is preliminary data.</text>
</comment>
<dbReference type="GO" id="GO:0005829">
    <property type="term" value="C:cytosol"/>
    <property type="evidence" value="ECO:0007669"/>
    <property type="project" value="TreeGrafter"/>
</dbReference>
<gene>
    <name evidence="3" type="ORF">TRFO_18215</name>
</gene>
<dbReference type="OrthoDB" id="419317at2759"/>
<proteinExistence type="predicted"/>
<dbReference type="GO" id="GO:0043161">
    <property type="term" value="P:proteasome-mediated ubiquitin-dependent protein catabolic process"/>
    <property type="evidence" value="ECO:0007669"/>
    <property type="project" value="TreeGrafter"/>
</dbReference>
<dbReference type="GO" id="GO:0070628">
    <property type="term" value="F:proteasome binding"/>
    <property type="evidence" value="ECO:0007669"/>
    <property type="project" value="TreeGrafter"/>
</dbReference>
<dbReference type="Pfam" id="PF22562">
    <property type="entry name" value="UBA_7"/>
    <property type="match status" value="1"/>
</dbReference>
<dbReference type="SUPFAM" id="SSF54236">
    <property type="entry name" value="Ubiquitin-like"/>
    <property type="match status" value="1"/>
</dbReference>
<evidence type="ECO:0008006" key="5">
    <source>
        <dbReference type="Google" id="ProtNLM"/>
    </source>
</evidence>
<evidence type="ECO:0000259" key="1">
    <source>
        <dbReference type="PROSITE" id="PS50030"/>
    </source>
</evidence>
<dbReference type="Gene3D" id="1.10.8.10">
    <property type="entry name" value="DNA helicase RuvA subunit, C-terminal domain"/>
    <property type="match status" value="2"/>
</dbReference>
<dbReference type="InterPro" id="IPR009060">
    <property type="entry name" value="UBA-like_sf"/>
</dbReference>
<keyword evidence="4" id="KW-1185">Reference proteome</keyword>
<dbReference type="Gene3D" id="3.10.20.90">
    <property type="entry name" value="Phosphatidylinositol 3-kinase Catalytic Subunit, Chain A, domain 1"/>
    <property type="match status" value="1"/>
</dbReference>
<organism evidence="3 4">
    <name type="scientific">Tritrichomonas foetus</name>
    <dbReference type="NCBI Taxonomy" id="1144522"/>
    <lineage>
        <taxon>Eukaryota</taxon>
        <taxon>Metamonada</taxon>
        <taxon>Parabasalia</taxon>
        <taxon>Tritrichomonadida</taxon>
        <taxon>Tritrichomonadidae</taxon>
        <taxon>Tritrichomonas</taxon>
    </lineage>
</organism>
<evidence type="ECO:0000259" key="2">
    <source>
        <dbReference type="PROSITE" id="PS50053"/>
    </source>
</evidence>
<dbReference type="PROSITE" id="PS50053">
    <property type="entry name" value="UBIQUITIN_2"/>
    <property type="match status" value="1"/>
</dbReference>
<dbReference type="VEuPathDB" id="TrichDB:TRFO_18215"/>
<dbReference type="SMART" id="SM00165">
    <property type="entry name" value="UBA"/>
    <property type="match status" value="1"/>
</dbReference>
<dbReference type="InterPro" id="IPR000626">
    <property type="entry name" value="Ubiquitin-like_dom"/>
</dbReference>
<dbReference type="InterPro" id="IPR029071">
    <property type="entry name" value="Ubiquitin-like_domsf"/>
</dbReference>
<feature type="domain" description="UBA" evidence="1">
    <location>
        <begin position="109"/>
        <end position="152"/>
    </location>
</feature>